<dbReference type="GO" id="GO:0003924">
    <property type="term" value="F:GTPase activity"/>
    <property type="evidence" value="ECO:0007669"/>
    <property type="project" value="InterPro"/>
</dbReference>
<feature type="region of interest" description="Disordered" evidence="13">
    <location>
        <begin position="1"/>
        <end position="31"/>
    </location>
</feature>
<comment type="subcellular location">
    <subcellularLocation>
        <location evidence="2">Cytoplasm</location>
    </subcellularLocation>
    <subcellularLocation>
        <location evidence="1">Nucleus</location>
    </subcellularLocation>
</comment>
<dbReference type="AlphaFoldDB" id="A0A6A7FZ55"/>
<dbReference type="InterPro" id="IPR030230">
    <property type="entry name" value="Gpn1/Npa3/XAB1"/>
</dbReference>
<feature type="compositionally biased region" description="Low complexity" evidence="13">
    <location>
        <begin position="98"/>
        <end position="121"/>
    </location>
</feature>
<evidence type="ECO:0000256" key="12">
    <source>
        <dbReference type="ARBA" id="ARBA00083137"/>
    </source>
</evidence>
<dbReference type="InterPro" id="IPR027417">
    <property type="entry name" value="P-loop_NTPase"/>
</dbReference>
<feature type="region of interest" description="Disordered" evidence="13">
    <location>
        <begin position="443"/>
        <end position="496"/>
    </location>
</feature>
<keyword evidence="5" id="KW-0963">Cytoplasm</keyword>
<evidence type="ECO:0000256" key="1">
    <source>
        <dbReference type="ARBA" id="ARBA00004123"/>
    </source>
</evidence>
<reference evidence="14" key="1">
    <citation type="submission" date="2017-11" db="EMBL/GenBank/DDBJ databases">
        <title>The sensing device of the deep-sea amphipod.</title>
        <authorList>
            <person name="Kobayashi H."/>
            <person name="Nagahama T."/>
            <person name="Arai W."/>
            <person name="Sasagawa Y."/>
            <person name="Umeda M."/>
            <person name="Hayashi T."/>
            <person name="Nikaido I."/>
            <person name="Watanabe H."/>
            <person name="Oguri K."/>
            <person name="Kitazato H."/>
            <person name="Fujioka K."/>
            <person name="Kido Y."/>
            <person name="Takami H."/>
        </authorList>
    </citation>
    <scope>NUCLEOTIDE SEQUENCE</scope>
    <source>
        <tissue evidence="14">Whole body</tissue>
    </source>
</reference>
<evidence type="ECO:0000313" key="14">
    <source>
        <dbReference type="EMBL" id="LAC23856.1"/>
    </source>
</evidence>
<keyword evidence="10" id="KW-0539">Nucleus</keyword>
<dbReference type="InterPro" id="IPR004130">
    <property type="entry name" value="Gpn"/>
</dbReference>
<evidence type="ECO:0000256" key="7">
    <source>
        <dbReference type="ARBA" id="ARBA00022801"/>
    </source>
</evidence>
<evidence type="ECO:0000256" key="6">
    <source>
        <dbReference type="ARBA" id="ARBA00022741"/>
    </source>
</evidence>
<evidence type="ECO:0000256" key="9">
    <source>
        <dbReference type="ARBA" id="ARBA00023134"/>
    </source>
</evidence>
<evidence type="ECO:0000256" key="11">
    <source>
        <dbReference type="ARBA" id="ARBA00055682"/>
    </source>
</evidence>
<feature type="compositionally biased region" description="Low complexity" evidence="13">
    <location>
        <begin position="16"/>
        <end position="31"/>
    </location>
</feature>
<evidence type="ECO:0000256" key="10">
    <source>
        <dbReference type="ARBA" id="ARBA00023242"/>
    </source>
</evidence>
<dbReference type="SUPFAM" id="SSF52540">
    <property type="entry name" value="P-loop containing nucleoside triphosphate hydrolases"/>
    <property type="match status" value="1"/>
</dbReference>
<keyword evidence="7" id="KW-0378">Hydrolase</keyword>
<evidence type="ECO:0000256" key="2">
    <source>
        <dbReference type="ARBA" id="ARBA00004496"/>
    </source>
</evidence>
<dbReference type="FunFam" id="3.40.50.300:FF:000888">
    <property type="entry name" value="GPN-loop GTPase 1"/>
    <property type="match status" value="1"/>
</dbReference>
<protein>
    <recommendedName>
        <fullName evidence="4">GPN-loop GTPase 1</fullName>
    </recommendedName>
    <alternativeName>
        <fullName evidence="12">XPA-binding protein 1 homolog</fullName>
    </alternativeName>
</protein>
<feature type="compositionally biased region" description="Basic and acidic residues" evidence="13">
    <location>
        <begin position="486"/>
        <end position="496"/>
    </location>
</feature>
<dbReference type="GO" id="GO:0005737">
    <property type="term" value="C:cytoplasm"/>
    <property type="evidence" value="ECO:0007669"/>
    <property type="project" value="UniProtKB-SubCell"/>
</dbReference>
<evidence type="ECO:0000256" key="8">
    <source>
        <dbReference type="ARBA" id="ARBA00023054"/>
    </source>
</evidence>
<feature type="region of interest" description="Disordered" evidence="13">
    <location>
        <begin position="83"/>
        <end position="134"/>
    </location>
</feature>
<comment type="similarity">
    <text evidence="3">Belongs to the GPN-loop GTPase family.</text>
</comment>
<organism evidence="14">
    <name type="scientific">Hirondellea gigas</name>
    <dbReference type="NCBI Taxonomy" id="1518452"/>
    <lineage>
        <taxon>Eukaryota</taxon>
        <taxon>Metazoa</taxon>
        <taxon>Ecdysozoa</taxon>
        <taxon>Arthropoda</taxon>
        <taxon>Crustacea</taxon>
        <taxon>Multicrustacea</taxon>
        <taxon>Malacostraca</taxon>
        <taxon>Eumalacostraca</taxon>
        <taxon>Peracarida</taxon>
        <taxon>Amphipoda</taxon>
        <taxon>Amphilochidea</taxon>
        <taxon>Lysianassida</taxon>
        <taxon>Lysianassidira</taxon>
        <taxon>Lysianassoidea</taxon>
        <taxon>Lysianassidae</taxon>
        <taxon>Hirondellea</taxon>
    </lineage>
</organism>
<dbReference type="PANTHER" id="PTHR21231:SF8">
    <property type="entry name" value="GPN-LOOP GTPASE 1"/>
    <property type="match status" value="1"/>
</dbReference>
<feature type="region of interest" description="Disordered" evidence="13">
    <location>
        <begin position="407"/>
        <end position="426"/>
    </location>
</feature>
<accession>A0A6A7FZ55</accession>
<proteinExistence type="evidence at transcript level"/>
<dbReference type="Gene3D" id="3.40.50.300">
    <property type="entry name" value="P-loop containing nucleotide triphosphate hydrolases"/>
    <property type="match status" value="1"/>
</dbReference>
<comment type="function">
    <text evidence="11">Small GTPase required for proper nuclear import of RNA polymerase II (RNAPII). May act at an RNAP assembly step prior to nuclear import.</text>
</comment>
<evidence type="ECO:0000256" key="13">
    <source>
        <dbReference type="SAM" id="MobiDB-lite"/>
    </source>
</evidence>
<dbReference type="CDD" id="cd17870">
    <property type="entry name" value="GPN1"/>
    <property type="match status" value="1"/>
</dbReference>
<keyword evidence="9" id="KW-0342">GTP-binding</keyword>
<dbReference type="GO" id="GO:0005525">
    <property type="term" value="F:GTP binding"/>
    <property type="evidence" value="ECO:0007669"/>
    <property type="project" value="UniProtKB-KW"/>
</dbReference>
<keyword evidence="8" id="KW-0175">Coiled coil</keyword>
<dbReference type="Pfam" id="PF03029">
    <property type="entry name" value="ATP_bind_1"/>
    <property type="match status" value="1"/>
</dbReference>
<dbReference type="PANTHER" id="PTHR21231">
    <property type="entry name" value="XPA-BINDING PROTEIN 1-RELATED"/>
    <property type="match status" value="1"/>
</dbReference>
<name>A0A6A7FZ55_9CRUS</name>
<dbReference type="GO" id="GO:0005634">
    <property type="term" value="C:nucleus"/>
    <property type="evidence" value="ECO:0007669"/>
    <property type="project" value="UniProtKB-SubCell"/>
</dbReference>
<feature type="compositionally biased region" description="Polar residues" evidence="13">
    <location>
        <begin position="122"/>
        <end position="134"/>
    </location>
</feature>
<feature type="compositionally biased region" description="Polar residues" evidence="13">
    <location>
        <begin position="83"/>
        <end position="97"/>
    </location>
</feature>
<feature type="compositionally biased region" description="Polar residues" evidence="13">
    <location>
        <begin position="1"/>
        <end position="15"/>
    </location>
</feature>
<feature type="compositionally biased region" description="Acidic residues" evidence="13">
    <location>
        <begin position="447"/>
        <end position="465"/>
    </location>
</feature>
<evidence type="ECO:0000256" key="3">
    <source>
        <dbReference type="ARBA" id="ARBA00005290"/>
    </source>
</evidence>
<keyword evidence="6" id="KW-0547">Nucleotide-binding</keyword>
<evidence type="ECO:0000256" key="5">
    <source>
        <dbReference type="ARBA" id="ARBA00022490"/>
    </source>
</evidence>
<sequence length="496" mass="53435">MSSSDPTSQTKSLTDAETTSTAANEATTSECSSSYNIKLHLMDSSACATSGVQADVASATLSSASTTAPGAMAMEVGVSDTAAESSATLPGTGATSVSADATSTGPSATSAGPSASPVGSSETSTGSSAPPNGATSIARKKPVCVLVLGMAGAGKTNVVRRLSTHLACTLKNSKGFHTINLDPAVKNLPYAPYIDIRDTVNYKEVMNQYGLGPNGGIVTSLNLFSTMFEDVLKLIAKREDDLEYVLFDTPGQIEVFNWSASGPIIAGALASVYPTIIVYVVDTVRSNNTQTFMANMVYACSILYKYKLPFVMVFNKIDITDCKFAFDWMRDFVSFQDVLAEESTFSANLTRTLSLALEEFYCNIKACGVSSVTGEGMAELVEQMEAAAIEFEEYREDYEQLKAEKLRQKEQGANTKSSKNDPEADSLKKVRKIIKDETEVLIGLAESDSESDEERIDEDDTEEVKELESFQSFIKQQKQLHQTQQKQEEQHPPPPQ</sequence>
<dbReference type="EMBL" id="IACT01004674">
    <property type="protein sequence ID" value="LAC23856.1"/>
    <property type="molecule type" value="mRNA"/>
</dbReference>
<evidence type="ECO:0000256" key="4">
    <source>
        <dbReference type="ARBA" id="ARBA00014579"/>
    </source>
</evidence>
<feature type="compositionally biased region" description="Low complexity" evidence="13">
    <location>
        <begin position="476"/>
        <end position="485"/>
    </location>
</feature>